<dbReference type="CDD" id="cd12148">
    <property type="entry name" value="fungal_TF_MHR"/>
    <property type="match status" value="1"/>
</dbReference>
<dbReference type="InterPro" id="IPR050797">
    <property type="entry name" value="Carb_Metab_Trans_Reg"/>
</dbReference>
<name>A0A139HV76_9PEZI</name>
<feature type="compositionally biased region" description="Polar residues" evidence="2">
    <location>
        <begin position="189"/>
        <end position="199"/>
    </location>
</feature>
<dbReference type="PROSITE" id="PS00463">
    <property type="entry name" value="ZN2_CY6_FUNGAL_1"/>
    <property type="match status" value="1"/>
</dbReference>
<evidence type="ECO:0000256" key="1">
    <source>
        <dbReference type="ARBA" id="ARBA00023242"/>
    </source>
</evidence>
<proteinExistence type="predicted"/>
<accession>A0A139HV76</accession>
<evidence type="ECO:0000313" key="5">
    <source>
        <dbReference type="Proteomes" id="UP000070133"/>
    </source>
</evidence>
<organism evidence="4 5">
    <name type="scientific">Pseudocercospora eumusae</name>
    <dbReference type="NCBI Taxonomy" id="321146"/>
    <lineage>
        <taxon>Eukaryota</taxon>
        <taxon>Fungi</taxon>
        <taxon>Dikarya</taxon>
        <taxon>Ascomycota</taxon>
        <taxon>Pezizomycotina</taxon>
        <taxon>Dothideomycetes</taxon>
        <taxon>Dothideomycetidae</taxon>
        <taxon>Mycosphaerellales</taxon>
        <taxon>Mycosphaerellaceae</taxon>
        <taxon>Pseudocercospora</taxon>
    </lineage>
</organism>
<sequence length="761" mass="84690">MFGILDAANGTSTGKPKTSADRACDQCKQRKVKCQMTKPCTNCSLKGLSCTYDKPRKKRGPAGKRIDEIRLHQRRLSHSDQDRMPLEASPSMESLSRVSIPLCATRAALSQRCSPERVVARNIADLARCAQVSPGSFDSNGHAMQNRQTWSASSTSQPDSNPFSPDSFSDMAFPRPQHGHTPQDHTKQNSHFQPTSAATLRQPPPPYASSEHSAGSIGDKSITSPNPYMLPSLPVESPSGMTDPFVAILEQELAPLAAAADAWPARVNETTLLPWIDVYFKRLHPTVSLRKLIVACKLEISQMRPSERRENKPRVNKTRANKTQVNMRETFANVGFSHPQVPILSRNSLYSDMLQRKHRTDPQYGSMLLGLAAFAMTQPVHIHERSSIPSRSIQARMLMEECVKLRVSVSFGEDPTIEMILGSFFLFACLFGSSEHKAARHRLREAVDLACSLGLHLPNSYDGLTSEKREQWLRTYLVLSVTERAYALQQNHAISFRGQPGITARFMQAFDPRVTDEYISSLIYQDQADAVGMTGLLYLMDTFDSVNENVMECWNGFCHYSDGACETFDRRRALQTFRAQRRVREACIAGNISFAPSVTPLPLAQLVESQQADISVAQFWLLNRLWNLCLSHQLLRENSDYEELRYEFACHIAHALLAHCSRLSLAAMEVHGVGMAEKIYDVTVGIITAINATPQIHLELVLRPLEPDVIPGVMAVGHITIRALLEGLGRLIGEFRGGEHPYSSKFASAVSSLPAYQAQQG</sequence>
<dbReference type="OrthoDB" id="271595at2759"/>
<feature type="compositionally biased region" description="Low complexity" evidence="2">
    <location>
        <begin position="156"/>
        <end position="170"/>
    </location>
</feature>
<dbReference type="PANTHER" id="PTHR31668">
    <property type="entry name" value="GLUCOSE TRANSPORT TRANSCRIPTION REGULATOR RGT1-RELATED-RELATED"/>
    <property type="match status" value="1"/>
</dbReference>
<keyword evidence="1" id="KW-0539">Nucleus</keyword>
<dbReference type="InterPro" id="IPR001138">
    <property type="entry name" value="Zn2Cys6_DnaBD"/>
</dbReference>
<dbReference type="Gene3D" id="4.10.240.10">
    <property type="entry name" value="Zn(2)-C6 fungal-type DNA-binding domain"/>
    <property type="match status" value="1"/>
</dbReference>
<keyword evidence="5" id="KW-1185">Reference proteome</keyword>
<dbReference type="EMBL" id="LFZN01000007">
    <property type="protein sequence ID" value="KXT06375.1"/>
    <property type="molecule type" value="Genomic_DNA"/>
</dbReference>
<dbReference type="CDD" id="cd00067">
    <property type="entry name" value="GAL4"/>
    <property type="match status" value="1"/>
</dbReference>
<feature type="region of interest" description="Disordered" evidence="2">
    <location>
        <begin position="134"/>
        <end position="223"/>
    </location>
</feature>
<dbReference type="InterPro" id="IPR036864">
    <property type="entry name" value="Zn2-C6_fun-type_DNA-bd_sf"/>
</dbReference>
<feature type="region of interest" description="Disordered" evidence="2">
    <location>
        <begin position="1"/>
        <end position="22"/>
    </location>
</feature>
<dbReference type="SUPFAM" id="SSF57701">
    <property type="entry name" value="Zn2/Cys6 DNA-binding domain"/>
    <property type="match status" value="1"/>
</dbReference>
<evidence type="ECO:0000256" key="2">
    <source>
        <dbReference type="SAM" id="MobiDB-lite"/>
    </source>
</evidence>
<comment type="caution">
    <text evidence="4">The sequence shown here is derived from an EMBL/GenBank/DDBJ whole genome shotgun (WGS) entry which is preliminary data.</text>
</comment>
<feature type="domain" description="Zn(2)-C6 fungal-type" evidence="3">
    <location>
        <begin position="23"/>
        <end position="52"/>
    </location>
</feature>
<dbReference type="GO" id="GO:0008270">
    <property type="term" value="F:zinc ion binding"/>
    <property type="evidence" value="ECO:0007669"/>
    <property type="project" value="InterPro"/>
</dbReference>
<feature type="compositionally biased region" description="Polar residues" evidence="2">
    <location>
        <begin position="134"/>
        <end position="155"/>
    </location>
</feature>
<evidence type="ECO:0000259" key="3">
    <source>
        <dbReference type="PROSITE" id="PS50048"/>
    </source>
</evidence>
<dbReference type="PROSITE" id="PS50048">
    <property type="entry name" value="ZN2_CY6_FUNGAL_2"/>
    <property type="match status" value="1"/>
</dbReference>
<dbReference type="Pfam" id="PF00172">
    <property type="entry name" value="Zn_clus"/>
    <property type="match status" value="1"/>
</dbReference>
<dbReference type="GO" id="GO:0000981">
    <property type="term" value="F:DNA-binding transcription factor activity, RNA polymerase II-specific"/>
    <property type="evidence" value="ECO:0007669"/>
    <property type="project" value="InterPro"/>
</dbReference>
<gene>
    <name evidence="4" type="ORF">AC578_9091</name>
</gene>
<reference evidence="4 5" key="1">
    <citation type="submission" date="2015-07" db="EMBL/GenBank/DDBJ databases">
        <title>Comparative genomics of the Sigatoka disease complex on banana suggests a link between parallel evolutionary changes in Pseudocercospora fijiensis and Pseudocercospora eumusae and increased virulence on the banana host.</title>
        <authorList>
            <person name="Chang T.-C."/>
            <person name="Salvucci A."/>
            <person name="Crous P.W."/>
            <person name="Stergiopoulos I."/>
        </authorList>
    </citation>
    <scope>NUCLEOTIDE SEQUENCE [LARGE SCALE GENOMIC DNA]</scope>
    <source>
        <strain evidence="4 5">CBS 114824</strain>
    </source>
</reference>
<dbReference type="SMART" id="SM00066">
    <property type="entry name" value="GAL4"/>
    <property type="match status" value="1"/>
</dbReference>
<protein>
    <recommendedName>
        <fullName evidence="3">Zn(2)-C6 fungal-type domain-containing protein</fullName>
    </recommendedName>
</protein>
<evidence type="ECO:0000313" key="4">
    <source>
        <dbReference type="EMBL" id="KXT06375.1"/>
    </source>
</evidence>
<dbReference type="Proteomes" id="UP000070133">
    <property type="component" value="Unassembled WGS sequence"/>
</dbReference>
<dbReference type="AlphaFoldDB" id="A0A139HV76"/>
<dbReference type="PANTHER" id="PTHR31668:SF30">
    <property type="entry name" value="ZN(II)2CYS6 TRANSCRIPTION FACTOR (EUROFUNG)"/>
    <property type="match status" value="1"/>
</dbReference>